<accession>F9HCT7</accession>
<comment type="caution">
    <text evidence="1">The sequence shown here is derived from an EMBL/GenBank/DDBJ whole genome shotgun (WGS) entry which is preliminary data.</text>
</comment>
<reference evidence="1 2" key="1">
    <citation type="submission" date="2011-05" db="EMBL/GenBank/DDBJ databases">
        <authorList>
            <person name="Durkin A.S."/>
            <person name="Radune D."/>
            <person name="Hostetler J."/>
            <person name="Torralba M."/>
            <person name="Gillis M."/>
            <person name="Methe B."/>
            <person name="Sutton G."/>
            <person name="Nelson K.E."/>
        </authorList>
    </citation>
    <scope>NUCLEOTIDE SEQUENCE [LARGE SCALE GENOMIC DNA]</scope>
    <source>
        <strain evidence="1 2">SK1073</strain>
    </source>
</reference>
<dbReference type="Proteomes" id="UP000003815">
    <property type="component" value="Unassembled WGS sequence"/>
</dbReference>
<proteinExistence type="predicted"/>
<dbReference type="RefSeq" id="WP_000873008.1">
    <property type="nucleotide sequence ID" value="NZ_AFQT01000040.1"/>
</dbReference>
<dbReference type="EMBL" id="AFQT01000040">
    <property type="protein sequence ID" value="EGP68125.1"/>
    <property type="molecule type" value="Genomic_DNA"/>
</dbReference>
<evidence type="ECO:0000313" key="1">
    <source>
        <dbReference type="EMBL" id="EGP68125.1"/>
    </source>
</evidence>
<protein>
    <submittedName>
        <fullName evidence="1">Uncharacterized protein</fullName>
    </submittedName>
</protein>
<dbReference type="AlphaFoldDB" id="F9HCT7"/>
<evidence type="ECO:0000313" key="2">
    <source>
        <dbReference type="Proteomes" id="UP000003815"/>
    </source>
</evidence>
<sequence>MKYEIEALSDKHNLPVYWKSKNNFVVLDFLSGVKGDFDYWKSQFERIINEYELNDVSKHLIYTNLCSISLYYSKIEEYRCYKTILEELMRVEDLADLDDTSIDDFYRYYFGWFEFCLLLLENKHQQAKNKYNQLEGFSPVIFESDKKLLVEKHRRYKKILESDIETGKEFSDFISQTKFSSREWNYFRRGLMLTDIQYTSAL</sequence>
<organism evidence="1 2">
    <name type="scientific">Streptococcus mitis SK1073</name>
    <dbReference type="NCBI Taxonomy" id="1008452"/>
    <lineage>
        <taxon>Bacteria</taxon>
        <taxon>Bacillati</taxon>
        <taxon>Bacillota</taxon>
        <taxon>Bacilli</taxon>
        <taxon>Lactobacillales</taxon>
        <taxon>Streptococcaceae</taxon>
        <taxon>Streptococcus</taxon>
        <taxon>Streptococcus mitis group</taxon>
    </lineage>
</organism>
<gene>
    <name evidence="1" type="ORF">HMPREF9958_0058</name>
</gene>
<dbReference type="PATRIC" id="fig|1008452.3.peg.1435"/>
<name>F9HCT7_STRMT</name>